<protein>
    <submittedName>
        <fullName evidence="2">Uncharacterized protein</fullName>
    </submittedName>
</protein>
<keyword evidence="3" id="KW-1185">Reference proteome</keyword>
<organism evidence="2 3">
    <name type="scientific">Hirsutella minnesotensis 3608</name>
    <dbReference type="NCBI Taxonomy" id="1043627"/>
    <lineage>
        <taxon>Eukaryota</taxon>
        <taxon>Fungi</taxon>
        <taxon>Dikarya</taxon>
        <taxon>Ascomycota</taxon>
        <taxon>Pezizomycotina</taxon>
        <taxon>Sordariomycetes</taxon>
        <taxon>Hypocreomycetidae</taxon>
        <taxon>Hypocreales</taxon>
        <taxon>Ophiocordycipitaceae</taxon>
        <taxon>Hirsutella</taxon>
    </lineage>
</organism>
<sequence length="168" mass="18382">MSSSASSRADSEVPVPGPVMTDVHVARDRLVSCDEALSEIPPDLELMSAHLDVVRVYVTLVQYHDLQGLAVEIRARLTKLVGENEELLSLPAGEPDEVEAEVADVKGKGKMTEQPPQAEKIPVEDPERIAELVAEMRELIAQAIEIIDTQGSPPAGNKSESDSDYWYY</sequence>
<feature type="region of interest" description="Disordered" evidence="1">
    <location>
        <begin position="149"/>
        <end position="168"/>
    </location>
</feature>
<evidence type="ECO:0000313" key="2">
    <source>
        <dbReference type="EMBL" id="KJZ71612.1"/>
    </source>
</evidence>
<dbReference type="AlphaFoldDB" id="A0A0F7ZY01"/>
<reference evidence="2 3" key="1">
    <citation type="journal article" date="2014" name="Genome Biol. Evol.">
        <title>Comparative genomics and transcriptomics analyses reveal divergent lifestyle features of nematode endoparasitic fungus Hirsutella minnesotensis.</title>
        <authorList>
            <person name="Lai Y."/>
            <person name="Liu K."/>
            <person name="Zhang X."/>
            <person name="Zhang X."/>
            <person name="Li K."/>
            <person name="Wang N."/>
            <person name="Shu C."/>
            <person name="Wu Y."/>
            <person name="Wang C."/>
            <person name="Bushley K.E."/>
            <person name="Xiang M."/>
            <person name="Liu X."/>
        </authorList>
    </citation>
    <scope>NUCLEOTIDE SEQUENCE [LARGE SCALE GENOMIC DNA]</scope>
    <source>
        <strain evidence="2 3">3608</strain>
    </source>
</reference>
<dbReference type="EMBL" id="KQ030568">
    <property type="protein sequence ID" value="KJZ71612.1"/>
    <property type="molecule type" value="Genomic_DNA"/>
</dbReference>
<proteinExistence type="predicted"/>
<accession>A0A0F7ZY01</accession>
<dbReference type="Proteomes" id="UP000054481">
    <property type="component" value="Unassembled WGS sequence"/>
</dbReference>
<feature type="region of interest" description="Disordered" evidence="1">
    <location>
        <begin position="91"/>
        <end position="120"/>
    </location>
</feature>
<evidence type="ECO:0000256" key="1">
    <source>
        <dbReference type="SAM" id="MobiDB-lite"/>
    </source>
</evidence>
<name>A0A0F7ZY01_9HYPO</name>
<evidence type="ECO:0000313" key="3">
    <source>
        <dbReference type="Proteomes" id="UP000054481"/>
    </source>
</evidence>
<gene>
    <name evidence="2" type="ORF">HIM_09006</name>
</gene>